<sequence length="733" mass="82785">MINPVTPWTATVHNDLEKGKLLFDAALQRHKFQLFNTIDSIWLTAAWPNSARIAFRLAFGMNSNFEKTAVTEITGGLLITASTRLGDYRIHLSYPEGPSAVFRYTVSFRGAFQMLIPFWPRDIVPLTKEGKVENTSGIVHAHQVGARSGQLFASMTKPKNGSLFYFQNLTAMSDYCDASETSLAETVGGQWPEIGFQFPVNREKPLPAGKEYVISDAFVILDEKIPERDCQVAEQFLDCLAAVYLLIPKPEPVFHDWNAIAGKVLHDLETNKGCWTQAEGTPYLNAYVGDYRTPAEIMVQLAVLMPLQEYLAWSGNRHPISDDLASGLRAFYDKNIGSIVRWHPAQEDDLDKSEEQKREMVMDSWYLHHPLLNLARLALGGNKIAEKLFLDSIGYAIKVARHFNYEWPVFYKMTTLEVIKAETAPGKGGEKDVPGSYAHIMLMAWKLTGEKRFMKEAMNAIKSLDGLGFDIFYQANNTAFAAGAFLELFKETGESRYLELSYCCLAGIFKNCQIWDCNYGHAKNFPNFFAVFPLKDAPYTAAYEELEVHAALHHYLEAAKGIEIQPSLRILVPEFIKYAASRLAYYYPALLPEEMIAEEIKTGEVQKDLWIPLEDIHDGWEKSGEVGQEVYGAGLPFGILPRQYFRIERLDALVFVDYPASSFRFGKTSVTFHLEGSPRLRAKMILLGLPKAVLSKIKVEQKDRSVYRQLKGASSNIFELSGRARVRIKWAAF</sequence>
<dbReference type="InterPro" id="IPR008928">
    <property type="entry name" value="6-hairpin_glycosidase_sf"/>
</dbReference>
<name>A0ABR6DRX8_9FLAO</name>
<comment type="caution">
    <text evidence="1">The sequence shown here is derived from an EMBL/GenBank/DDBJ whole genome shotgun (WGS) entry which is preliminary data.</text>
</comment>
<dbReference type="RefSeq" id="WP_182493797.1">
    <property type="nucleotide sequence ID" value="NZ_JACJIS010000002.1"/>
</dbReference>
<proteinExistence type="predicted"/>
<evidence type="ECO:0000313" key="2">
    <source>
        <dbReference type="Proteomes" id="UP000555003"/>
    </source>
</evidence>
<protein>
    <submittedName>
        <fullName evidence="1">Uncharacterized protein</fullName>
    </submittedName>
</protein>
<dbReference type="SUPFAM" id="SSF48208">
    <property type="entry name" value="Six-hairpin glycosidases"/>
    <property type="match status" value="1"/>
</dbReference>
<accession>A0ABR6DRX8</accession>
<keyword evidence="2" id="KW-1185">Reference proteome</keyword>
<reference evidence="1 2" key="1">
    <citation type="submission" date="2020-08" db="EMBL/GenBank/DDBJ databases">
        <title>Genomic Encyclopedia of Type Strains, Phase IV (KMG-IV): sequencing the most valuable type-strain genomes for metagenomic binning, comparative biology and taxonomic classification.</title>
        <authorList>
            <person name="Goeker M."/>
        </authorList>
    </citation>
    <scope>NUCLEOTIDE SEQUENCE [LARGE SCALE GENOMIC DNA]</scope>
    <source>
        <strain evidence="1 2">DSM 100397</strain>
    </source>
</reference>
<dbReference type="EMBL" id="JACJIS010000002">
    <property type="protein sequence ID" value="MBA9074209.1"/>
    <property type="molecule type" value="Genomic_DNA"/>
</dbReference>
<gene>
    <name evidence="1" type="ORF">GGR22_002376</name>
</gene>
<organism evidence="1 2">
    <name type="scientific">Flavobacterium gossypii</name>
    <dbReference type="NCBI Taxonomy" id="1646119"/>
    <lineage>
        <taxon>Bacteria</taxon>
        <taxon>Pseudomonadati</taxon>
        <taxon>Bacteroidota</taxon>
        <taxon>Flavobacteriia</taxon>
        <taxon>Flavobacteriales</taxon>
        <taxon>Flavobacteriaceae</taxon>
        <taxon>Flavobacterium</taxon>
    </lineage>
</organism>
<evidence type="ECO:0000313" key="1">
    <source>
        <dbReference type="EMBL" id="MBA9074209.1"/>
    </source>
</evidence>
<dbReference type="Proteomes" id="UP000555003">
    <property type="component" value="Unassembled WGS sequence"/>
</dbReference>